<dbReference type="PROSITE" id="PS50011">
    <property type="entry name" value="PROTEIN_KINASE_DOM"/>
    <property type="match status" value="1"/>
</dbReference>
<dbReference type="GO" id="GO:0000245">
    <property type="term" value="P:spliceosomal complex assembly"/>
    <property type="evidence" value="ECO:0007669"/>
    <property type="project" value="TreeGrafter"/>
</dbReference>
<dbReference type="RefSeq" id="XP_043125069.1">
    <property type="nucleotide sequence ID" value="XM_043269134.1"/>
</dbReference>
<keyword evidence="11" id="KW-1185">Reference proteome</keyword>
<dbReference type="Gene3D" id="3.30.200.20">
    <property type="entry name" value="Phosphorylase Kinase, domain 1"/>
    <property type="match status" value="1"/>
</dbReference>
<evidence type="ECO:0000313" key="10">
    <source>
        <dbReference type="EMBL" id="GIK01883.1"/>
    </source>
</evidence>
<keyword evidence="2" id="KW-0723">Serine/threonine-protein kinase</keyword>
<evidence type="ECO:0000256" key="1">
    <source>
        <dbReference type="ARBA" id="ARBA00012513"/>
    </source>
</evidence>
<name>A0A9P3BSW8_ASPVI</name>
<dbReference type="EMBL" id="BOPL01000003">
    <property type="protein sequence ID" value="GIK01883.1"/>
    <property type="molecule type" value="Genomic_DNA"/>
</dbReference>
<evidence type="ECO:0000259" key="9">
    <source>
        <dbReference type="PROSITE" id="PS50011"/>
    </source>
</evidence>
<gene>
    <name evidence="10" type="ORF">Aspvir_005924</name>
</gene>
<dbReference type="OrthoDB" id="5979581at2759"/>
<dbReference type="PANTHER" id="PTHR47634:SF9">
    <property type="entry name" value="PROTEIN KINASE DOMAIN-CONTAINING PROTEIN-RELATED"/>
    <property type="match status" value="1"/>
</dbReference>
<dbReference type="GO" id="GO:0004674">
    <property type="term" value="F:protein serine/threonine kinase activity"/>
    <property type="evidence" value="ECO:0007669"/>
    <property type="project" value="UniProtKB-KW"/>
</dbReference>
<dbReference type="Proteomes" id="UP000710440">
    <property type="component" value="Unassembled WGS sequence"/>
</dbReference>
<dbReference type="GO" id="GO:0005524">
    <property type="term" value="F:ATP binding"/>
    <property type="evidence" value="ECO:0007669"/>
    <property type="project" value="UniProtKB-KW"/>
</dbReference>
<dbReference type="Pfam" id="PF00069">
    <property type="entry name" value="Pkinase"/>
    <property type="match status" value="2"/>
</dbReference>
<dbReference type="SUPFAM" id="SSF56112">
    <property type="entry name" value="Protein kinase-like (PK-like)"/>
    <property type="match status" value="1"/>
</dbReference>
<dbReference type="InterPro" id="IPR051334">
    <property type="entry name" value="SRPK"/>
</dbReference>
<comment type="catalytic activity">
    <reaction evidence="8">
        <text>L-seryl-[protein] + ATP = O-phospho-L-seryl-[protein] + ADP + H(+)</text>
        <dbReference type="Rhea" id="RHEA:17989"/>
        <dbReference type="Rhea" id="RHEA-COMP:9863"/>
        <dbReference type="Rhea" id="RHEA-COMP:11604"/>
        <dbReference type="ChEBI" id="CHEBI:15378"/>
        <dbReference type="ChEBI" id="CHEBI:29999"/>
        <dbReference type="ChEBI" id="CHEBI:30616"/>
        <dbReference type="ChEBI" id="CHEBI:83421"/>
        <dbReference type="ChEBI" id="CHEBI:456216"/>
        <dbReference type="EC" id="2.7.11.1"/>
    </reaction>
</comment>
<accession>A0A9P3BSW8</accession>
<comment type="caution">
    <text evidence="10">The sequence shown here is derived from an EMBL/GenBank/DDBJ whole genome shotgun (WGS) entry which is preliminary data.</text>
</comment>
<evidence type="ECO:0000256" key="5">
    <source>
        <dbReference type="ARBA" id="ARBA00022777"/>
    </source>
</evidence>
<dbReference type="GeneID" id="66933906"/>
<evidence type="ECO:0000256" key="7">
    <source>
        <dbReference type="ARBA" id="ARBA00047899"/>
    </source>
</evidence>
<keyword evidence="5" id="KW-0418">Kinase</keyword>
<reference evidence="10 11" key="1">
    <citation type="submission" date="2021-02" db="EMBL/GenBank/DDBJ databases">
        <title>Pan-genome distribution and transcriptional activeness of fungal secondary metabolism genes in Aspergillus section Fumigati.</title>
        <authorList>
            <person name="Takahashi H."/>
            <person name="Umemura M."/>
            <person name="Ninomiya A."/>
            <person name="Kusuya Y."/>
            <person name="Urayama S."/>
            <person name="Shimizu M."/>
            <person name="Watanabe A."/>
            <person name="Kamei K."/>
            <person name="Yaguchi T."/>
            <person name="Hagiwara D."/>
        </authorList>
    </citation>
    <scope>NUCLEOTIDE SEQUENCE [LARGE SCALE GENOMIC DNA]</scope>
    <source>
        <strain evidence="10 11">IFM 47045</strain>
    </source>
</reference>
<keyword evidence="6" id="KW-0067">ATP-binding</keyword>
<evidence type="ECO:0000256" key="6">
    <source>
        <dbReference type="ARBA" id="ARBA00022840"/>
    </source>
</evidence>
<proteinExistence type="predicted"/>
<keyword evidence="3" id="KW-0808">Transferase</keyword>
<dbReference type="EC" id="2.7.11.1" evidence="1"/>
<evidence type="ECO:0000256" key="2">
    <source>
        <dbReference type="ARBA" id="ARBA00022527"/>
    </source>
</evidence>
<dbReference type="Gene3D" id="1.10.510.10">
    <property type="entry name" value="Transferase(Phosphotransferase) domain 1"/>
    <property type="match status" value="1"/>
</dbReference>
<keyword evidence="4" id="KW-0547">Nucleotide-binding</keyword>
<evidence type="ECO:0000256" key="8">
    <source>
        <dbReference type="ARBA" id="ARBA00048679"/>
    </source>
</evidence>
<organism evidence="10 11">
    <name type="scientific">Aspergillus viridinutans</name>
    <dbReference type="NCBI Taxonomy" id="75553"/>
    <lineage>
        <taxon>Eukaryota</taxon>
        <taxon>Fungi</taxon>
        <taxon>Dikarya</taxon>
        <taxon>Ascomycota</taxon>
        <taxon>Pezizomycotina</taxon>
        <taxon>Eurotiomycetes</taxon>
        <taxon>Eurotiomycetidae</taxon>
        <taxon>Eurotiales</taxon>
        <taxon>Aspergillaceae</taxon>
        <taxon>Aspergillus</taxon>
        <taxon>Aspergillus subgen. Fumigati</taxon>
    </lineage>
</organism>
<dbReference type="SMART" id="SM00220">
    <property type="entry name" value="S_TKc"/>
    <property type="match status" value="1"/>
</dbReference>
<comment type="catalytic activity">
    <reaction evidence="7">
        <text>L-threonyl-[protein] + ATP = O-phospho-L-threonyl-[protein] + ADP + H(+)</text>
        <dbReference type="Rhea" id="RHEA:46608"/>
        <dbReference type="Rhea" id="RHEA-COMP:11060"/>
        <dbReference type="Rhea" id="RHEA-COMP:11605"/>
        <dbReference type="ChEBI" id="CHEBI:15378"/>
        <dbReference type="ChEBI" id="CHEBI:30013"/>
        <dbReference type="ChEBI" id="CHEBI:30616"/>
        <dbReference type="ChEBI" id="CHEBI:61977"/>
        <dbReference type="ChEBI" id="CHEBI:456216"/>
        <dbReference type="EC" id="2.7.11.1"/>
    </reaction>
</comment>
<dbReference type="InterPro" id="IPR011009">
    <property type="entry name" value="Kinase-like_dom_sf"/>
</dbReference>
<dbReference type="PANTHER" id="PTHR47634">
    <property type="entry name" value="PROTEIN KINASE DOMAIN-CONTAINING PROTEIN-RELATED"/>
    <property type="match status" value="1"/>
</dbReference>
<dbReference type="AlphaFoldDB" id="A0A9P3BSW8"/>
<protein>
    <recommendedName>
        <fullName evidence="1">non-specific serine/threonine protein kinase</fullName>
        <ecNumber evidence="1">2.7.11.1</ecNumber>
    </recommendedName>
</protein>
<dbReference type="GO" id="GO:0050684">
    <property type="term" value="P:regulation of mRNA processing"/>
    <property type="evidence" value="ECO:0007669"/>
    <property type="project" value="TreeGrafter"/>
</dbReference>
<evidence type="ECO:0000256" key="4">
    <source>
        <dbReference type="ARBA" id="ARBA00022741"/>
    </source>
</evidence>
<evidence type="ECO:0000256" key="3">
    <source>
        <dbReference type="ARBA" id="ARBA00022679"/>
    </source>
</evidence>
<dbReference type="InterPro" id="IPR000719">
    <property type="entry name" value="Prot_kinase_dom"/>
</dbReference>
<evidence type="ECO:0000313" key="11">
    <source>
        <dbReference type="Proteomes" id="UP000710440"/>
    </source>
</evidence>
<sequence>MKRVSRMLRALRVPFFRRPPSPARQFPPGPLLDPMDKVEEEKLAWYSHDNFFPVKIGDVFQSKYQVVGKLGYGGYSTVWLCRDLEHREHVYVTLKLYERDSTHAEREIQVYEYLKRLKSCHAGTVLVRTVLDKFQLSSADGSHFYQCLVHPPLGMSLFELRNRCPRRVFPETLLKPTLIHILLALDFLHAEAHVVHTDIQEKNIMLNIEDDSILVDFEEAEILNPSPHKLVGDRAIYHSRKLGIPKKHGRPVLSDFGEARFGSESGTYCDDVQPFMYRAPEVLLRMPWNEKIDIWNLAVVAWDLFEQGHLFYAQDEDKHDSDSHHLAEMIAYLGPPPREMLEKSEYANKFFDSSGKAHQVLVSFFSVRVSDPWKIGKWKCSAEIPLTSLEAIESNLQGEQQENFLRFIRKMLQWRPEDRPTAKELLSDPWLRST</sequence>
<feature type="domain" description="Protein kinase" evidence="9">
    <location>
        <begin position="64"/>
        <end position="431"/>
    </location>
</feature>